<dbReference type="Proteomes" id="UP001281147">
    <property type="component" value="Unassembled WGS sequence"/>
</dbReference>
<dbReference type="EMBL" id="JAUTXU010000004">
    <property type="protein sequence ID" value="KAK3724919.1"/>
    <property type="molecule type" value="Genomic_DNA"/>
</dbReference>
<sequence>MVFGGLEMASSAMKPEREESMTGDERKVREWIARFRDWRGRRSPKDKKVKKGPVPSENRACSEDLAEMAQEAIEHEIIDSDEQEDVPLLSGRNRIPSGVTGNASLVSRRNKLHLSGISAGAGDAASANISTQRDAMWESISDAYSRGYQDGFAAAAPRSDSGNPFSDGYATISSNNNRNTRSESESTTPRELMKRGFKLGWNKAWKAIREAGWTQGCQYCSQTLRHRDVVPQMRGVDLGGEFQRVGAQATFI</sequence>
<gene>
    <name evidence="1" type="ORF">LTR37_000967</name>
</gene>
<evidence type="ECO:0000313" key="1">
    <source>
        <dbReference type="EMBL" id="KAK3724919.1"/>
    </source>
</evidence>
<evidence type="ECO:0000313" key="2">
    <source>
        <dbReference type="Proteomes" id="UP001281147"/>
    </source>
</evidence>
<protein>
    <submittedName>
        <fullName evidence="1">Uncharacterized protein</fullName>
    </submittedName>
</protein>
<name>A0ACC3P096_9PEZI</name>
<reference evidence="1" key="1">
    <citation type="submission" date="2023-07" db="EMBL/GenBank/DDBJ databases">
        <title>Black Yeasts Isolated from many extreme environments.</title>
        <authorList>
            <person name="Coleine C."/>
            <person name="Stajich J.E."/>
            <person name="Selbmann L."/>
        </authorList>
    </citation>
    <scope>NUCLEOTIDE SEQUENCE</scope>
    <source>
        <strain evidence="1">CCFEE 5714</strain>
    </source>
</reference>
<comment type="caution">
    <text evidence="1">The sequence shown here is derived from an EMBL/GenBank/DDBJ whole genome shotgun (WGS) entry which is preliminary data.</text>
</comment>
<accession>A0ACC3P096</accession>
<proteinExistence type="predicted"/>
<organism evidence="1 2">
    <name type="scientific">Vermiconidia calcicola</name>
    <dbReference type="NCBI Taxonomy" id="1690605"/>
    <lineage>
        <taxon>Eukaryota</taxon>
        <taxon>Fungi</taxon>
        <taxon>Dikarya</taxon>
        <taxon>Ascomycota</taxon>
        <taxon>Pezizomycotina</taxon>
        <taxon>Dothideomycetes</taxon>
        <taxon>Dothideomycetidae</taxon>
        <taxon>Mycosphaerellales</taxon>
        <taxon>Extremaceae</taxon>
        <taxon>Vermiconidia</taxon>
    </lineage>
</organism>
<keyword evidence="2" id="KW-1185">Reference proteome</keyword>